<dbReference type="SUPFAM" id="SSF56281">
    <property type="entry name" value="Metallo-hydrolase/oxidoreductase"/>
    <property type="match status" value="1"/>
</dbReference>
<dbReference type="InterPro" id="IPR036866">
    <property type="entry name" value="RibonucZ/Hydroxyglut_hydro"/>
</dbReference>
<dbReference type="Gene3D" id="3.60.15.10">
    <property type="entry name" value="Ribonuclease Z/Hydroxyacylglutathione hydrolase-like"/>
    <property type="match status" value="2"/>
</dbReference>
<dbReference type="SMART" id="SM00849">
    <property type="entry name" value="Lactamase_B"/>
    <property type="match status" value="1"/>
</dbReference>
<dbReference type="InterPro" id="IPR001279">
    <property type="entry name" value="Metallo-B-lactamas"/>
</dbReference>
<dbReference type="Pfam" id="PF00753">
    <property type="entry name" value="Lactamase_B"/>
    <property type="match status" value="1"/>
</dbReference>
<dbReference type="PANTHER" id="PTHR43694">
    <property type="entry name" value="RIBONUCLEASE J"/>
    <property type="match status" value="1"/>
</dbReference>
<name>A0A2K4ZIR3_9FIRM</name>
<evidence type="ECO:0000313" key="2">
    <source>
        <dbReference type="EMBL" id="SOY30369.1"/>
    </source>
</evidence>
<dbReference type="Proteomes" id="UP000236311">
    <property type="component" value="Unassembled WGS sequence"/>
</dbReference>
<proteinExistence type="predicted"/>
<organism evidence="2 3">
    <name type="scientific">Acetatifactor muris</name>
    <dbReference type="NCBI Taxonomy" id="879566"/>
    <lineage>
        <taxon>Bacteria</taxon>
        <taxon>Bacillati</taxon>
        <taxon>Bacillota</taxon>
        <taxon>Clostridia</taxon>
        <taxon>Lachnospirales</taxon>
        <taxon>Lachnospiraceae</taxon>
        <taxon>Acetatifactor</taxon>
    </lineage>
</organism>
<sequence length="432" mass="49173">MNARQNKITIYRGSHQIGGCATEISTGKHRIIIDFGANLPDNDNEDVMTDEELTETVFGGRPCDGVLFTHYHGDHIGLYKKVPQNVPLYIGSTAKKILEILTEKIDSIPNMAEEGLPRIKNMECYSPGHKMIFGDIGITPFFVDHSALDAYMFLLEVGGKKILFTGDFREHGIVGRNDRLERMVQKYIGEVDILISEGTMLSRTKETNKNPIQTEDDLGNRARELFQENKESVILVSSTNLDSIMKFYHAVPWGMDFVCDAYQAKLMLAAMADKGNYHEYRREFIHGKPRRLYIIGDMEGLGAEQNCCRADFSILKNKGFTMLVRENKQVFKAIMEKYMTDPLVIYSKWIGYLKGKHANAKIGDFIGSHRMEILHTSGHAYVETIEKLIRLTNPKTIIPMHTECADAFGEIAEFAPYRDRITVLQDKEEYSF</sequence>
<dbReference type="InterPro" id="IPR011108">
    <property type="entry name" value="RMMBL"/>
</dbReference>
<dbReference type="RefSeq" id="WP_103240405.1">
    <property type="nucleotide sequence ID" value="NZ_JANJZD010000015.1"/>
</dbReference>
<feature type="domain" description="Metallo-beta-lactamase" evidence="1">
    <location>
        <begin position="18"/>
        <end position="205"/>
    </location>
</feature>
<dbReference type="PANTHER" id="PTHR43694:SF1">
    <property type="entry name" value="RIBONUCLEASE J"/>
    <property type="match status" value="1"/>
</dbReference>
<evidence type="ECO:0000313" key="3">
    <source>
        <dbReference type="Proteomes" id="UP000236311"/>
    </source>
</evidence>
<evidence type="ECO:0000259" key="1">
    <source>
        <dbReference type="SMART" id="SM00849"/>
    </source>
</evidence>
<accession>A0A2K4ZIR3</accession>
<dbReference type="EMBL" id="OFSM01000015">
    <property type="protein sequence ID" value="SOY30369.1"/>
    <property type="molecule type" value="Genomic_DNA"/>
</dbReference>
<gene>
    <name evidence="2" type="ORF">AMURIS_03096</name>
</gene>
<dbReference type="OrthoDB" id="9803916at2"/>
<dbReference type="AlphaFoldDB" id="A0A2K4ZIR3"/>
<dbReference type="Pfam" id="PF07521">
    <property type="entry name" value="RMMBL"/>
    <property type="match status" value="1"/>
</dbReference>
<protein>
    <submittedName>
        <fullName evidence="2">Beta-lactamase superfamily domain protein</fullName>
    </submittedName>
</protein>
<reference evidence="2 3" key="1">
    <citation type="submission" date="2018-01" db="EMBL/GenBank/DDBJ databases">
        <authorList>
            <person name="Gaut B.S."/>
            <person name="Morton B.R."/>
            <person name="Clegg M.T."/>
            <person name="Duvall M.R."/>
        </authorList>
    </citation>
    <scope>NUCLEOTIDE SEQUENCE [LARGE SCALE GENOMIC DNA]</scope>
    <source>
        <strain evidence="2">GP69</strain>
    </source>
</reference>
<keyword evidence="3" id="KW-1185">Reference proteome</keyword>